<dbReference type="RefSeq" id="WP_380165265.1">
    <property type="nucleotide sequence ID" value="NZ_JBHTNU010000009.1"/>
</dbReference>
<reference evidence="3" key="1">
    <citation type="journal article" date="2019" name="Int. J. Syst. Evol. Microbiol.">
        <title>The Global Catalogue of Microorganisms (GCM) 10K type strain sequencing project: providing services to taxonomists for standard genome sequencing and annotation.</title>
        <authorList>
            <consortium name="The Broad Institute Genomics Platform"/>
            <consortium name="The Broad Institute Genome Sequencing Center for Infectious Disease"/>
            <person name="Wu L."/>
            <person name="Ma J."/>
        </authorList>
    </citation>
    <scope>NUCLEOTIDE SEQUENCE [LARGE SCALE GENOMIC DNA]</scope>
    <source>
        <strain evidence="3">S1</strain>
    </source>
</reference>
<feature type="transmembrane region" description="Helical" evidence="1">
    <location>
        <begin position="56"/>
        <end position="75"/>
    </location>
</feature>
<dbReference type="Pfam" id="PF13787">
    <property type="entry name" value="HXXEE"/>
    <property type="match status" value="1"/>
</dbReference>
<name>A0ABW4C9A5_9BACL</name>
<dbReference type="EMBL" id="JBHTNU010000009">
    <property type="protein sequence ID" value="MFD1427334.1"/>
    <property type="molecule type" value="Genomic_DNA"/>
</dbReference>
<evidence type="ECO:0000313" key="3">
    <source>
        <dbReference type="Proteomes" id="UP001597282"/>
    </source>
</evidence>
<feature type="transmembrane region" description="Helical" evidence="1">
    <location>
        <begin position="117"/>
        <end position="136"/>
    </location>
</feature>
<organism evidence="2 3">
    <name type="scientific">Kroppenstedtia sanguinis</name>
    <dbReference type="NCBI Taxonomy" id="1380684"/>
    <lineage>
        <taxon>Bacteria</taxon>
        <taxon>Bacillati</taxon>
        <taxon>Bacillota</taxon>
        <taxon>Bacilli</taxon>
        <taxon>Bacillales</taxon>
        <taxon>Thermoactinomycetaceae</taxon>
        <taxon>Kroppenstedtia</taxon>
    </lineage>
</organism>
<dbReference type="InterPro" id="IPR025671">
    <property type="entry name" value="HXXEE"/>
</dbReference>
<feature type="transmembrane region" description="Helical" evidence="1">
    <location>
        <begin position="87"/>
        <end position="111"/>
    </location>
</feature>
<keyword evidence="1" id="KW-0472">Membrane</keyword>
<feature type="transmembrane region" description="Helical" evidence="1">
    <location>
        <begin position="148"/>
        <end position="167"/>
    </location>
</feature>
<accession>A0ABW4C9A5</accession>
<dbReference type="Proteomes" id="UP001597282">
    <property type="component" value="Unassembled WGS sequence"/>
</dbReference>
<evidence type="ECO:0000256" key="1">
    <source>
        <dbReference type="SAM" id="Phobius"/>
    </source>
</evidence>
<keyword evidence="1" id="KW-0812">Transmembrane</keyword>
<evidence type="ECO:0000313" key="2">
    <source>
        <dbReference type="EMBL" id="MFD1427334.1"/>
    </source>
</evidence>
<sequence>MVAGCNRLAETTFLWMIPILVTLHNLEETFWIEEAVVPDALFNSLSALSFLFPPSIPQMAVATTSITLLVWWVAYSACIRQRETDVLILHFIAGVLFINAIGHILLSLITLHYQPGLVTALLLNLPYCFWFLKRAVQRGALHPKQLNTTLWLAIPLIALVSLFAHSLGKGVALLLG</sequence>
<keyword evidence="1" id="KW-1133">Transmembrane helix</keyword>
<protein>
    <submittedName>
        <fullName evidence="2">HXXEE domain-containing protein</fullName>
    </submittedName>
</protein>
<comment type="caution">
    <text evidence="2">The sequence shown here is derived from an EMBL/GenBank/DDBJ whole genome shotgun (WGS) entry which is preliminary data.</text>
</comment>
<gene>
    <name evidence="2" type="ORF">ACFQ4Y_10390</name>
</gene>
<keyword evidence="3" id="KW-1185">Reference proteome</keyword>
<proteinExistence type="predicted"/>